<evidence type="ECO:0000259" key="4">
    <source>
        <dbReference type="PROSITE" id="PS50225"/>
    </source>
</evidence>
<protein>
    <submittedName>
        <fullName evidence="5">SPRY domain-containing SOCS box protein 1-like</fullName>
    </submittedName>
</protein>
<dbReference type="Pfam" id="PF07525">
    <property type="entry name" value="SOCS_box"/>
    <property type="match status" value="1"/>
</dbReference>
<dbReference type="STRING" id="28743.ENSCVAP00000024680"/>
<dbReference type="GO" id="GO:0019005">
    <property type="term" value="C:SCF ubiquitin ligase complex"/>
    <property type="evidence" value="ECO:0007669"/>
    <property type="project" value="TreeGrafter"/>
</dbReference>
<dbReference type="PROSITE" id="PS50225">
    <property type="entry name" value="SOCS"/>
    <property type="match status" value="1"/>
</dbReference>
<dbReference type="OrthoDB" id="8902058at2759"/>
<reference evidence="5" key="2">
    <citation type="submission" date="2025-09" db="UniProtKB">
        <authorList>
            <consortium name="Ensembl"/>
        </authorList>
    </citation>
    <scope>IDENTIFICATION</scope>
</reference>
<dbReference type="PROSITE" id="PS50188">
    <property type="entry name" value="B302_SPRY"/>
    <property type="match status" value="1"/>
</dbReference>
<dbReference type="UniPathway" id="UPA00143"/>
<evidence type="ECO:0000256" key="1">
    <source>
        <dbReference type="ARBA" id="ARBA00004906"/>
    </source>
</evidence>
<accession>A0A3Q2GFH3</accession>
<evidence type="ECO:0000313" key="5">
    <source>
        <dbReference type="Ensembl" id="ENSCVAP00000024680.1"/>
    </source>
</evidence>
<dbReference type="InterPro" id="IPR013320">
    <property type="entry name" value="ConA-like_dom_sf"/>
</dbReference>
<dbReference type="Gene3D" id="2.60.120.920">
    <property type="match status" value="1"/>
</dbReference>
<comment type="pathway">
    <text evidence="1">Protein modification; protein ubiquitination.</text>
</comment>
<keyword evidence="6" id="KW-1185">Reference proteome</keyword>
<dbReference type="PANTHER" id="PTHR12245">
    <property type="entry name" value="SPRY DOMAIN CONTAINING SOCS BOX PROTEIN"/>
    <property type="match status" value="1"/>
</dbReference>
<sequence length="291" mass="31837">MGLILSTWPRGRVDDDVPPSTTVFPLLAVPTSSRLTLTLSSSAVSAGDRRSQWSSQHCSPHFHLSPCRQKATRSPVELSSDAVRAEIGVKGGLHVWEVSWNPDHRGSHAVIGISKQDSPLHGSGYKVLIGGDSLSWGWELKTNQLWHGGKPLDCYPCEKKMLHSQATEDFGRKSSNSRHRKEPETPLVIPERVQLVLDADAGTLGFAVNGSFLGVAFRDLPAGVELFPAVSSVRGGARIELRYLNGTTRNPPALMALCGLSIIQNLGEQRLNQVDKLPLPPLLHRYLLFCF</sequence>
<dbReference type="GO" id="GO:0043161">
    <property type="term" value="P:proteasome-mediated ubiquitin-dependent protein catabolic process"/>
    <property type="evidence" value="ECO:0007669"/>
    <property type="project" value="TreeGrafter"/>
</dbReference>
<dbReference type="GeneID" id="107081757"/>
<dbReference type="InterPro" id="IPR001496">
    <property type="entry name" value="SOCS_box"/>
</dbReference>
<dbReference type="SMART" id="SM00449">
    <property type="entry name" value="SPRY"/>
    <property type="match status" value="1"/>
</dbReference>
<dbReference type="OMA" id="WELLWSP"/>
<feature type="domain" description="SOCS box" evidence="4">
    <location>
        <begin position="238"/>
        <end position="287"/>
    </location>
</feature>
<dbReference type="KEGG" id="cvg:107081757"/>
<dbReference type="CDD" id="cd03716">
    <property type="entry name" value="SOCS_ASB_like"/>
    <property type="match status" value="1"/>
</dbReference>
<dbReference type="SUPFAM" id="SSF49899">
    <property type="entry name" value="Concanavalin A-like lectins/glucanases"/>
    <property type="match status" value="1"/>
</dbReference>
<dbReference type="SMART" id="SM00969">
    <property type="entry name" value="SOCS_box"/>
    <property type="match status" value="1"/>
</dbReference>
<dbReference type="Gene3D" id="1.10.750.20">
    <property type="entry name" value="SOCS box"/>
    <property type="match status" value="1"/>
</dbReference>
<comment type="similarity">
    <text evidence="2">Belongs to the SPSB family.</text>
</comment>
<name>A0A3Q2GFH3_CYPVA</name>
<proteinExistence type="inferred from homology"/>
<dbReference type="GeneTree" id="ENSGT01030000234629"/>
<dbReference type="PANTHER" id="PTHR12245:SF15">
    <property type="entry name" value="SPRY DOMAIN-CONTAINING SOCS BOX PROTEIN 2-LIKE ISOFORM X1"/>
    <property type="match status" value="1"/>
</dbReference>
<dbReference type="InterPro" id="IPR003877">
    <property type="entry name" value="SPRY_dom"/>
</dbReference>
<dbReference type="FunFam" id="1.10.750.20:FF:000001">
    <property type="entry name" value="Ankyrin repeat and SOCS box containing 1"/>
    <property type="match status" value="1"/>
</dbReference>
<feature type="domain" description="B30.2/SPRY" evidence="3">
    <location>
        <begin position="31"/>
        <end position="248"/>
    </location>
</feature>
<reference evidence="5" key="1">
    <citation type="submission" date="2025-08" db="UniProtKB">
        <authorList>
            <consortium name="Ensembl"/>
        </authorList>
    </citation>
    <scope>IDENTIFICATION</scope>
</reference>
<dbReference type="Pfam" id="PF00622">
    <property type="entry name" value="SPRY"/>
    <property type="match status" value="1"/>
</dbReference>
<dbReference type="GO" id="GO:0016567">
    <property type="term" value="P:protein ubiquitination"/>
    <property type="evidence" value="ECO:0007669"/>
    <property type="project" value="UniProtKB-UniPathway"/>
</dbReference>
<dbReference type="AlphaFoldDB" id="A0A3Q2GFH3"/>
<dbReference type="Ensembl" id="ENSCVAT00000003568.1">
    <property type="protein sequence ID" value="ENSCVAP00000024680.1"/>
    <property type="gene ID" value="ENSCVAG00000008914.1"/>
</dbReference>
<evidence type="ECO:0000256" key="2">
    <source>
        <dbReference type="ARBA" id="ARBA00010910"/>
    </source>
</evidence>
<organism evidence="5 6">
    <name type="scientific">Cyprinodon variegatus</name>
    <name type="common">Sheepshead minnow</name>
    <dbReference type="NCBI Taxonomy" id="28743"/>
    <lineage>
        <taxon>Eukaryota</taxon>
        <taxon>Metazoa</taxon>
        <taxon>Chordata</taxon>
        <taxon>Craniata</taxon>
        <taxon>Vertebrata</taxon>
        <taxon>Euteleostomi</taxon>
        <taxon>Actinopterygii</taxon>
        <taxon>Neopterygii</taxon>
        <taxon>Teleostei</taxon>
        <taxon>Neoteleostei</taxon>
        <taxon>Acanthomorphata</taxon>
        <taxon>Ovalentaria</taxon>
        <taxon>Atherinomorphae</taxon>
        <taxon>Cyprinodontiformes</taxon>
        <taxon>Cyprinodontidae</taxon>
        <taxon>Cyprinodon</taxon>
    </lineage>
</organism>
<dbReference type="InterPro" id="IPR050672">
    <property type="entry name" value="FBXO45-Fsn/SPSB_families"/>
</dbReference>
<dbReference type="RefSeq" id="XP_015225471.1">
    <property type="nucleotide sequence ID" value="XM_015369985.1"/>
</dbReference>
<dbReference type="Proteomes" id="UP000265020">
    <property type="component" value="Unassembled WGS sequence"/>
</dbReference>
<evidence type="ECO:0000313" key="6">
    <source>
        <dbReference type="Proteomes" id="UP000265020"/>
    </source>
</evidence>
<evidence type="ECO:0000259" key="3">
    <source>
        <dbReference type="PROSITE" id="PS50188"/>
    </source>
</evidence>
<dbReference type="InterPro" id="IPR043136">
    <property type="entry name" value="B30.2/SPRY_sf"/>
</dbReference>
<dbReference type="InterPro" id="IPR001870">
    <property type="entry name" value="B30.2/SPRY"/>
</dbReference>